<name>A0A0U2Z7E1_9ALTE</name>
<dbReference type="RefSeq" id="WP_062479356.1">
    <property type="nucleotide sequence ID" value="NZ_CP013650.1"/>
</dbReference>
<proteinExistence type="predicted"/>
<evidence type="ECO:0000313" key="2">
    <source>
        <dbReference type="EMBL" id="ALS98356.1"/>
    </source>
</evidence>
<dbReference type="EMBL" id="CP013650">
    <property type="protein sequence ID" value="ALS98356.1"/>
    <property type="molecule type" value="Genomic_DNA"/>
</dbReference>
<sequence>MSAIQLLEKIGADANRRRHFHKQKSGLEKIKELISELSEKKIVCMLVPAEEDEEEEKDDNKKDKDKKIAA</sequence>
<feature type="compositionally biased region" description="Basic and acidic residues" evidence="1">
    <location>
        <begin position="58"/>
        <end position="70"/>
    </location>
</feature>
<evidence type="ECO:0000313" key="3">
    <source>
        <dbReference type="Proteomes" id="UP000068447"/>
    </source>
</evidence>
<keyword evidence="3" id="KW-1185">Reference proteome</keyword>
<accession>A0A0U2Z7E1</accession>
<dbReference type="STRING" id="1526571.AT746_08875"/>
<dbReference type="Proteomes" id="UP000068447">
    <property type="component" value="Chromosome"/>
</dbReference>
<feature type="region of interest" description="Disordered" evidence="1">
    <location>
        <begin position="48"/>
        <end position="70"/>
    </location>
</feature>
<dbReference type="AlphaFoldDB" id="A0A0U2Z7E1"/>
<dbReference type="KEGG" id="lal:AT746_08875"/>
<reference evidence="2 3" key="1">
    <citation type="submission" date="2015-12" db="EMBL/GenBank/DDBJ databases">
        <title>Complete genome of Lacimicrobium alkaliphilum KCTC 32984.</title>
        <authorList>
            <person name="Kim S.-G."/>
            <person name="Lee Y.-J."/>
        </authorList>
    </citation>
    <scope>NUCLEOTIDE SEQUENCE [LARGE SCALE GENOMIC DNA]</scope>
    <source>
        <strain evidence="2 3">YelD216</strain>
    </source>
</reference>
<protein>
    <submittedName>
        <fullName evidence="2">Uncharacterized protein</fullName>
    </submittedName>
</protein>
<evidence type="ECO:0000256" key="1">
    <source>
        <dbReference type="SAM" id="MobiDB-lite"/>
    </source>
</evidence>
<gene>
    <name evidence="2" type="ORF">AT746_08875</name>
</gene>
<organism evidence="2 3">
    <name type="scientific">Lacimicrobium alkaliphilum</name>
    <dbReference type="NCBI Taxonomy" id="1526571"/>
    <lineage>
        <taxon>Bacteria</taxon>
        <taxon>Pseudomonadati</taxon>
        <taxon>Pseudomonadota</taxon>
        <taxon>Gammaproteobacteria</taxon>
        <taxon>Alteromonadales</taxon>
        <taxon>Alteromonadaceae</taxon>
        <taxon>Lacimicrobium</taxon>
    </lineage>
</organism>